<dbReference type="Proteomes" id="UP000274920">
    <property type="component" value="Unassembled WGS sequence"/>
</dbReference>
<dbReference type="RefSeq" id="WP_125126882.1">
    <property type="nucleotide sequence ID" value="NZ_RHJS01000002.1"/>
</dbReference>
<name>A0A426DEG7_9FIRM</name>
<sequence length="492" mass="58303">MEDKACVLVNKKTGDALFEFDKNYNSRMIVRPYSVLVEMLMKDKNMQENLIIISEEEYFLLRKKMIENEDYMNAMDKICDDISKMLHNELPEDLKNIIEFDYEKNDRNVNGFPSITKCTGDVDIKNNLWERLDAYEQYFKNKIAFNADSQLLNEINRNIRYIKSAWHMYQKGNIKKATEQIELLLERYADDDFFVTELKKAYGIKQIAGYDELKMERFDYSEMEQHPVTLYRGRISKQVLCQRKEMLHRPYKKYEKIPRQRFTCEGMPALYLSTTSYTSWLELGKPKKDFYVSAFVPNERGEMLRILNLVIIEEMVNGFYNAPIDKENIRRKELQDKMISFWPLVMATSYKYLDSHEDKVEYIIPELVMRSLKKFGIDGVAYLSKHVEHDLQLQIGVNIAIPIYEEHLDQGYGTVSRCFKISKPEIYSEQAKESYAKCEGGSYIYDIYYRQNASYQPSVNLTEGAMLYGDTTFAKFDNYMVNKELKYYDEED</sequence>
<evidence type="ECO:0008006" key="3">
    <source>
        <dbReference type="Google" id="ProtNLM"/>
    </source>
</evidence>
<gene>
    <name evidence="1" type="ORF">EBB54_07005</name>
</gene>
<evidence type="ECO:0000313" key="1">
    <source>
        <dbReference type="EMBL" id="RRK31145.1"/>
    </source>
</evidence>
<comment type="caution">
    <text evidence="1">The sequence shown here is derived from an EMBL/GenBank/DDBJ whole genome shotgun (WGS) entry which is preliminary data.</text>
</comment>
<proteinExistence type="predicted"/>
<evidence type="ECO:0000313" key="2">
    <source>
        <dbReference type="Proteomes" id="UP000274920"/>
    </source>
</evidence>
<dbReference type="EMBL" id="RHJS01000002">
    <property type="protein sequence ID" value="RRK31145.1"/>
    <property type="molecule type" value="Genomic_DNA"/>
</dbReference>
<accession>A0A426DEG7</accession>
<dbReference type="AlphaFoldDB" id="A0A426DEG7"/>
<keyword evidence="2" id="KW-1185">Reference proteome</keyword>
<organism evidence="1 2">
    <name type="scientific">Schaedlerella arabinosiphila</name>
    <dbReference type="NCBI Taxonomy" id="2044587"/>
    <lineage>
        <taxon>Bacteria</taxon>
        <taxon>Bacillati</taxon>
        <taxon>Bacillota</taxon>
        <taxon>Clostridia</taxon>
        <taxon>Lachnospirales</taxon>
        <taxon>Lachnospiraceae</taxon>
        <taxon>Schaedlerella</taxon>
    </lineage>
</organism>
<protein>
    <recommendedName>
        <fullName evidence="3">RES domain-containing protein</fullName>
    </recommendedName>
</protein>
<reference evidence="1" key="1">
    <citation type="submission" date="2018-10" db="EMBL/GenBank/DDBJ databases">
        <title>Schaedlerella arabinophila gen. nov. sp. nov., isolated from the mouse intestinal tract and comparative analysis with the genome of the closely related altered Schaedler flora strain ASF502.</title>
        <authorList>
            <person name="Miyake S."/>
            <person name="Soh M."/>
            <person name="Seedorf H."/>
        </authorList>
    </citation>
    <scope>NUCLEOTIDE SEQUENCE [LARGE SCALE GENOMIC DNA]</scope>
    <source>
        <strain evidence="1">DSM 106076</strain>
    </source>
</reference>